<dbReference type="GO" id="GO:0035269">
    <property type="term" value="P:protein O-linked glycosylation via mannose"/>
    <property type="evidence" value="ECO:0007669"/>
    <property type="project" value="TreeGrafter"/>
</dbReference>
<keyword evidence="8" id="KW-0732">Signal</keyword>
<keyword evidence="2" id="KW-0812">Transmembrane</keyword>
<evidence type="ECO:0000256" key="4">
    <source>
        <dbReference type="ARBA" id="ARBA00022989"/>
    </source>
</evidence>
<dbReference type="OrthoDB" id="411524at2759"/>
<protein>
    <submittedName>
        <fullName evidence="9">Uncharacterized protein</fullName>
    </submittedName>
</protein>
<dbReference type="AlphaFoldDB" id="A0A8J1XXA6"/>
<keyword evidence="4" id="KW-1133">Transmembrane helix</keyword>
<comment type="subcellular location">
    <subcellularLocation>
        <location evidence="1">Membrane</location>
        <topology evidence="1">Single-pass type II membrane protein</topology>
    </subcellularLocation>
</comment>
<comment type="caution">
    <text evidence="9">The sequence shown here is derived from an EMBL/GenBank/DDBJ whole genome shotgun (WGS) entry which is preliminary data.</text>
</comment>
<evidence type="ECO:0000256" key="1">
    <source>
        <dbReference type="ARBA" id="ARBA00004606"/>
    </source>
</evidence>
<dbReference type="InterPro" id="IPR051292">
    <property type="entry name" value="Xyl/GlcA_transferase"/>
</dbReference>
<dbReference type="GO" id="GO:0042285">
    <property type="term" value="F:xylosyltransferase activity"/>
    <property type="evidence" value="ECO:0007669"/>
    <property type="project" value="TreeGrafter"/>
</dbReference>
<proteinExistence type="predicted"/>
<dbReference type="Gene3D" id="3.90.550.10">
    <property type="entry name" value="Spore Coat Polysaccharide Biosynthesis Protein SpsA, Chain A"/>
    <property type="match status" value="1"/>
</dbReference>
<dbReference type="GO" id="GO:0015020">
    <property type="term" value="F:glucuronosyltransferase activity"/>
    <property type="evidence" value="ECO:0007669"/>
    <property type="project" value="TreeGrafter"/>
</dbReference>
<evidence type="ECO:0000313" key="10">
    <source>
        <dbReference type="Proteomes" id="UP000749559"/>
    </source>
</evidence>
<feature type="compositionally biased region" description="Basic and acidic residues" evidence="7">
    <location>
        <begin position="60"/>
        <end position="77"/>
    </location>
</feature>
<keyword evidence="3" id="KW-0735">Signal-anchor</keyword>
<sequence length="682" mass="79616">MICMSRSTALRWIVIFCGACTLHMFLQVQDIPIETDFDILEMSVSQLSVDTMEIPPTYDSDNKTKEYPPRNVNKESLEQNETDSLPYVKQNEHLNNYMYIYIPSGNLPSNEASVKRGEISQLQYMKQNRYLYNRLNSSQQREYHHLLSLKQNEYNRNNGKNARYYRFINTLSSNKIVDNSEVSLSRGWWFIKEEYWTKYTDCSNLRCYMAFAVQCLSKVRALYQYIPIRQTAPIKGLYFSVNSFNKILMKQDNPFGHQYTAMALLKFTDGSNHTIQLQFSPQEGHQQQSDVYMLPKDTAPLLSISLSLACAGFKGPVAFMDIIISPIVEEATMQNDPKLNDFIATCPEQAPLPNIEKFRFRRLTLNHHIISIANDITLVTQVSADRLYMLNDVLPYWDGPVSIAIYIPASESLSDKQIYDDNYLIRKLKTLTQRCEITILYGAYYMEKYPINTLRNHAMRRVQTEYLLLTDADFLPSINFQRHAKLEIIRLKNILNQADTDNTYTTNLDKTAFVAPAFEYLKNPFKSNNLAKSKVELRKLYNTQSGIRIFNGERSDNHKATNYEKWFKTSHSYEVTDYQIKYEPYVVLRKHNQLPLYDERFVGYGMNKVSYLMELKAAGYTFVVLPNCWVSHIPHEKTDTGLAFSYDVFARLRNRVLRYEFMGDYTRKYEIGGCSESKQRDI</sequence>
<evidence type="ECO:0000256" key="3">
    <source>
        <dbReference type="ARBA" id="ARBA00022968"/>
    </source>
</evidence>
<dbReference type="PANTHER" id="PTHR12270:SF52">
    <property type="entry name" value="GLYCOSYLTRANSFERASE-LIKE PROTEIN GNT13-RELATED"/>
    <property type="match status" value="1"/>
</dbReference>
<evidence type="ECO:0000256" key="5">
    <source>
        <dbReference type="ARBA" id="ARBA00023136"/>
    </source>
</evidence>
<accession>A0A8J1XXA6</accession>
<evidence type="ECO:0000313" key="9">
    <source>
        <dbReference type="EMBL" id="CAH1791489.1"/>
    </source>
</evidence>
<evidence type="ECO:0000256" key="7">
    <source>
        <dbReference type="SAM" id="MobiDB-lite"/>
    </source>
</evidence>
<dbReference type="PANTHER" id="PTHR12270">
    <property type="entry name" value="GLYCOSYLTRANSFERASE-RELATED"/>
    <property type="match status" value="1"/>
</dbReference>
<dbReference type="SUPFAM" id="SSF53448">
    <property type="entry name" value="Nucleotide-diphospho-sugar transferases"/>
    <property type="match status" value="1"/>
</dbReference>
<feature type="chain" id="PRO_5043523625" evidence="8">
    <location>
        <begin position="20"/>
        <end position="682"/>
    </location>
</feature>
<name>A0A8J1XXA6_OWEFU</name>
<keyword evidence="5" id="KW-0472">Membrane</keyword>
<dbReference type="EMBL" id="CAIIXF020000008">
    <property type="protein sequence ID" value="CAH1791489.1"/>
    <property type="molecule type" value="Genomic_DNA"/>
</dbReference>
<keyword evidence="6" id="KW-0325">Glycoprotein</keyword>
<evidence type="ECO:0000256" key="6">
    <source>
        <dbReference type="ARBA" id="ARBA00023180"/>
    </source>
</evidence>
<organism evidence="9 10">
    <name type="scientific">Owenia fusiformis</name>
    <name type="common">Polychaete worm</name>
    <dbReference type="NCBI Taxonomy" id="6347"/>
    <lineage>
        <taxon>Eukaryota</taxon>
        <taxon>Metazoa</taxon>
        <taxon>Spiralia</taxon>
        <taxon>Lophotrochozoa</taxon>
        <taxon>Annelida</taxon>
        <taxon>Polychaeta</taxon>
        <taxon>Sedentaria</taxon>
        <taxon>Canalipalpata</taxon>
        <taxon>Sabellida</taxon>
        <taxon>Oweniida</taxon>
        <taxon>Oweniidae</taxon>
        <taxon>Owenia</taxon>
    </lineage>
</organism>
<evidence type="ECO:0000256" key="2">
    <source>
        <dbReference type="ARBA" id="ARBA00022692"/>
    </source>
</evidence>
<keyword evidence="10" id="KW-1185">Reference proteome</keyword>
<evidence type="ECO:0000256" key="8">
    <source>
        <dbReference type="SAM" id="SignalP"/>
    </source>
</evidence>
<dbReference type="Pfam" id="PF13896">
    <property type="entry name" value="Glyco_transf_49"/>
    <property type="match status" value="2"/>
</dbReference>
<reference evidence="9" key="1">
    <citation type="submission" date="2022-03" db="EMBL/GenBank/DDBJ databases">
        <authorList>
            <person name="Martin C."/>
        </authorList>
    </citation>
    <scope>NUCLEOTIDE SEQUENCE</scope>
</reference>
<dbReference type="Proteomes" id="UP000749559">
    <property type="component" value="Unassembled WGS sequence"/>
</dbReference>
<feature type="region of interest" description="Disordered" evidence="7">
    <location>
        <begin position="53"/>
        <end position="82"/>
    </location>
</feature>
<feature type="signal peptide" evidence="8">
    <location>
        <begin position="1"/>
        <end position="19"/>
    </location>
</feature>
<dbReference type="GO" id="GO:0016020">
    <property type="term" value="C:membrane"/>
    <property type="evidence" value="ECO:0007669"/>
    <property type="project" value="UniProtKB-SubCell"/>
</dbReference>
<gene>
    <name evidence="9" type="ORF">OFUS_LOCUS16566</name>
</gene>
<dbReference type="InterPro" id="IPR029044">
    <property type="entry name" value="Nucleotide-diphossugar_trans"/>
</dbReference>